<dbReference type="Pfam" id="PF01454">
    <property type="entry name" value="MAGE"/>
    <property type="match status" value="1"/>
</dbReference>
<dbReference type="EMBL" id="MU251853">
    <property type="protein sequence ID" value="KAG9228846.1"/>
    <property type="molecule type" value="Genomic_DNA"/>
</dbReference>
<keyword evidence="4" id="KW-1185">Reference proteome</keyword>
<feature type="region of interest" description="Disordered" evidence="1">
    <location>
        <begin position="303"/>
        <end position="342"/>
    </location>
</feature>
<name>A0A9P7Y871_9HELO</name>
<dbReference type="SMART" id="SM01373">
    <property type="entry name" value="MAGE"/>
    <property type="match status" value="1"/>
</dbReference>
<evidence type="ECO:0000313" key="3">
    <source>
        <dbReference type="EMBL" id="KAG9228846.1"/>
    </source>
</evidence>
<dbReference type="InterPro" id="IPR041898">
    <property type="entry name" value="MAGE_WH1"/>
</dbReference>
<organism evidence="3 4">
    <name type="scientific">Amylocarpus encephaloides</name>
    <dbReference type="NCBI Taxonomy" id="45428"/>
    <lineage>
        <taxon>Eukaryota</taxon>
        <taxon>Fungi</taxon>
        <taxon>Dikarya</taxon>
        <taxon>Ascomycota</taxon>
        <taxon>Pezizomycotina</taxon>
        <taxon>Leotiomycetes</taxon>
        <taxon>Helotiales</taxon>
        <taxon>Helotiales incertae sedis</taxon>
        <taxon>Amylocarpus</taxon>
    </lineage>
</organism>
<feature type="compositionally biased region" description="Acidic residues" evidence="1">
    <location>
        <begin position="35"/>
        <end position="53"/>
    </location>
</feature>
<proteinExistence type="predicted"/>
<feature type="region of interest" description="Disordered" evidence="1">
    <location>
        <begin position="1"/>
        <end position="58"/>
    </location>
</feature>
<dbReference type="PANTHER" id="PTHR11736">
    <property type="entry name" value="MELANOMA-ASSOCIATED ANTIGEN MAGE ANTIGEN"/>
    <property type="match status" value="1"/>
</dbReference>
<dbReference type="Gene3D" id="1.10.10.1210">
    <property type="entry name" value="MAGE homology domain, winged helix WH2 motif"/>
    <property type="match status" value="1"/>
</dbReference>
<evidence type="ECO:0000256" key="1">
    <source>
        <dbReference type="SAM" id="MobiDB-lite"/>
    </source>
</evidence>
<feature type="compositionally biased region" description="Basic residues" evidence="1">
    <location>
        <begin position="331"/>
        <end position="342"/>
    </location>
</feature>
<dbReference type="InterPro" id="IPR041899">
    <property type="entry name" value="MAGE_WH2"/>
</dbReference>
<accession>A0A9P7Y871</accession>
<feature type="compositionally biased region" description="Acidic residues" evidence="1">
    <location>
        <begin position="11"/>
        <end position="20"/>
    </location>
</feature>
<feature type="domain" description="MAGE" evidence="2">
    <location>
        <begin position="65"/>
        <end position="277"/>
    </location>
</feature>
<dbReference type="AlphaFoldDB" id="A0A9P7Y871"/>
<sequence length="342" mass="38735">MPRIPNRPPQEEEEEEDEEEPSRSTQRGRARSPVSDDDSNDDTDDGEEMDVDSGTESQDQVVKKLVRYALACEFQRLPIRRAGISEKVLGNCSRGSFKRTFEETQKQLRSKFGMQMVELPGREKVTVKDKRGRIENYFWGQRFILLPAAAKTKSSTKPTASYILTTTLPLPYRNSDIIAPSLIGSSDDEAVYIGICTMIVSYISMSPNGQVPDHRFNRFLSRMNMEQNTPLDKTTAVITRMLKQGYIWKVVDNSGDEETIDWRVGPRGKMEISNKAIQGFVKEIYGDDAPEELDKRLQKSLGIEARVEEEDATEASGSAEAPAERSNRQRLAGRKRRQAEDD</sequence>
<dbReference type="GO" id="GO:0005634">
    <property type="term" value="C:nucleus"/>
    <property type="evidence" value="ECO:0007669"/>
    <property type="project" value="TreeGrafter"/>
</dbReference>
<dbReference type="OrthoDB" id="205198at2759"/>
<dbReference type="InterPro" id="IPR002190">
    <property type="entry name" value="MHD_dom"/>
</dbReference>
<protein>
    <submittedName>
        <fullName evidence="3">MAGE family-domain-containing protein</fullName>
    </submittedName>
</protein>
<dbReference type="Gene3D" id="1.10.10.1200">
    <property type="entry name" value="MAGE homology domain, winged helix WH1 motif"/>
    <property type="match status" value="1"/>
</dbReference>
<comment type="caution">
    <text evidence="3">The sequence shown here is derived from an EMBL/GenBank/DDBJ whole genome shotgun (WGS) entry which is preliminary data.</text>
</comment>
<evidence type="ECO:0000313" key="4">
    <source>
        <dbReference type="Proteomes" id="UP000824998"/>
    </source>
</evidence>
<dbReference type="PANTHER" id="PTHR11736:SF14">
    <property type="entry name" value="NSE3 HOMOLOG, SMC5-SMC6 COMPLEX COMPONENT"/>
    <property type="match status" value="1"/>
</dbReference>
<evidence type="ECO:0000259" key="2">
    <source>
        <dbReference type="SMART" id="SM01373"/>
    </source>
</evidence>
<dbReference type="GO" id="GO:0006281">
    <property type="term" value="P:DNA repair"/>
    <property type="evidence" value="ECO:0007669"/>
    <property type="project" value="TreeGrafter"/>
</dbReference>
<gene>
    <name evidence="3" type="ORF">BJ875DRAFT_489477</name>
</gene>
<reference evidence="3" key="1">
    <citation type="journal article" date="2021" name="IMA Fungus">
        <title>Genomic characterization of three marine fungi, including Emericellopsis atlantica sp. nov. with signatures of a generalist lifestyle and marine biomass degradation.</title>
        <authorList>
            <person name="Hagestad O.C."/>
            <person name="Hou L."/>
            <person name="Andersen J.H."/>
            <person name="Hansen E.H."/>
            <person name="Altermark B."/>
            <person name="Li C."/>
            <person name="Kuhnert E."/>
            <person name="Cox R.J."/>
            <person name="Crous P.W."/>
            <person name="Spatafora J.W."/>
            <person name="Lail K."/>
            <person name="Amirebrahimi M."/>
            <person name="Lipzen A."/>
            <person name="Pangilinan J."/>
            <person name="Andreopoulos W."/>
            <person name="Hayes R.D."/>
            <person name="Ng V."/>
            <person name="Grigoriev I.V."/>
            <person name="Jackson S.A."/>
            <person name="Sutton T.D.S."/>
            <person name="Dobson A.D.W."/>
            <person name="Rama T."/>
        </authorList>
    </citation>
    <scope>NUCLEOTIDE SEQUENCE</scope>
    <source>
        <strain evidence="3">TRa018bII</strain>
    </source>
</reference>
<dbReference type="InterPro" id="IPR037445">
    <property type="entry name" value="MAGE"/>
</dbReference>
<dbReference type="Proteomes" id="UP000824998">
    <property type="component" value="Unassembled WGS sequence"/>
</dbReference>